<evidence type="ECO:0000259" key="1">
    <source>
        <dbReference type="Pfam" id="PF13468"/>
    </source>
</evidence>
<dbReference type="Gene3D" id="3.10.180.10">
    <property type="entry name" value="2,3-Dihydroxybiphenyl 1,2-Dioxygenase, domain 1"/>
    <property type="match status" value="1"/>
</dbReference>
<dbReference type="AlphaFoldDB" id="A0A6N7Z5B9"/>
<dbReference type="InterPro" id="IPR029068">
    <property type="entry name" value="Glyas_Bleomycin-R_OHBP_Dase"/>
</dbReference>
<dbReference type="OrthoDB" id="3459583at2"/>
<dbReference type="Proteomes" id="UP000440096">
    <property type="component" value="Unassembled WGS sequence"/>
</dbReference>
<gene>
    <name evidence="2" type="ORF">GKO32_11635</name>
</gene>
<reference evidence="2 3" key="1">
    <citation type="submission" date="2019-11" db="EMBL/GenBank/DDBJ databases">
        <title>Draft genome of Amycolatopsis RM579.</title>
        <authorList>
            <person name="Duangmal K."/>
            <person name="Mingma R."/>
        </authorList>
    </citation>
    <scope>NUCLEOTIDE SEQUENCE [LARGE SCALE GENOMIC DNA]</scope>
    <source>
        <strain evidence="2 3">RM579</strain>
    </source>
</reference>
<protein>
    <submittedName>
        <fullName evidence="2">VOC family protein</fullName>
    </submittedName>
</protein>
<dbReference type="Pfam" id="PF13468">
    <property type="entry name" value="Glyoxalase_3"/>
    <property type="match status" value="1"/>
</dbReference>
<keyword evidence="3" id="KW-1185">Reference proteome</keyword>
<sequence>MLTIDHISLGTRNLYEGTERLCRETGFGQYEGGWFPGLGIANRIVPLGADQYIEVESVIDAYSPEHNASDRWFYEQIRGGDVYLGWCLRVDTREELAAVAARMGTEIIETGLRQRPDGTLSAPARTPDTVSCWQRGVPNVFHLPDMSVHPAAQPCTPTVTPQGIAWLEVGGTEDDMRRWLGPQAADLPLRYNGDRPGLYTVAVTTSDGEVVIRRTAVTEPEPVGRG</sequence>
<comment type="caution">
    <text evidence="2">The sequence shown here is derived from an EMBL/GenBank/DDBJ whole genome shotgun (WGS) entry which is preliminary data.</text>
</comment>
<dbReference type="InterPro" id="IPR025870">
    <property type="entry name" value="Glyoxalase-like_dom"/>
</dbReference>
<feature type="domain" description="Glyoxalase-like" evidence="1">
    <location>
        <begin position="4"/>
        <end position="120"/>
    </location>
</feature>
<proteinExistence type="predicted"/>
<name>A0A6N7Z5B9_9PSEU</name>
<accession>A0A6N7Z5B9</accession>
<organism evidence="2 3">
    <name type="scientific">Amycolatopsis pithecellobii</name>
    <dbReference type="NCBI Taxonomy" id="664692"/>
    <lineage>
        <taxon>Bacteria</taxon>
        <taxon>Bacillati</taxon>
        <taxon>Actinomycetota</taxon>
        <taxon>Actinomycetes</taxon>
        <taxon>Pseudonocardiales</taxon>
        <taxon>Pseudonocardiaceae</taxon>
        <taxon>Amycolatopsis</taxon>
    </lineage>
</organism>
<dbReference type="RefSeq" id="WP_154756862.1">
    <property type="nucleotide sequence ID" value="NZ_WMBA01000013.1"/>
</dbReference>
<dbReference type="EMBL" id="WMBA01000013">
    <property type="protein sequence ID" value="MTD54626.1"/>
    <property type="molecule type" value="Genomic_DNA"/>
</dbReference>
<evidence type="ECO:0000313" key="2">
    <source>
        <dbReference type="EMBL" id="MTD54626.1"/>
    </source>
</evidence>
<evidence type="ECO:0000313" key="3">
    <source>
        <dbReference type="Proteomes" id="UP000440096"/>
    </source>
</evidence>